<feature type="transmembrane region" description="Helical" evidence="6">
    <location>
        <begin position="388"/>
        <end position="410"/>
    </location>
</feature>
<dbReference type="OrthoDB" id="9762833at2"/>
<keyword evidence="2" id="KW-0813">Transport</keyword>
<reference evidence="7 8" key="1">
    <citation type="submission" date="2017-05" db="EMBL/GenBank/DDBJ databases">
        <authorList>
            <person name="Varghese N."/>
            <person name="Submissions S."/>
        </authorList>
    </citation>
    <scope>NUCLEOTIDE SEQUENCE [LARGE SCALE GENOMIC DNA]</scope>
    <source>
        <strain evidence="7 8">DSM 45474</strain>
    </source>
</reference>
<sequence>MAQIRDQWTSRAGFILAAVGSAIGLGNIWRYPYTVYEHGGGAFLIPYFVALLTAGIPLLLLEYAMGHKNRGSAPLAYHKLSKKWEWLGWWQAVVAFLISSYYVIILAWAMSYTWYSVGTQWGQDTEKFFLDQYLGVAQTNGFWDFGGLQLSVVIPLVIIWAFIYFVMRQQAHKGIERLTRIVMPVLLVLMVIITLRGVTLEGATTGLNALLTPDFGALMDPNVWVAAYGQVFFSLSVGFATMITYASYLKKTDDLANSGLICALANSGFEFMAALGVFGALGFLAVQSGVDVQEVVGGGIGLAFIVFPKIISQLPWLNSLFGVIFFGTLVIAGLTSIVSLVEPVVSAVRDKLGLARTTAVNWICGISFLISILYATKGGINYLDLVDHFVNTYGLLFGTILMTLVTAWFTRKVGDLQNHINEVSDVHIGNWWIFCVKYMTPVMLIIITGVHIWEEWLAPYGGFPQSAIWGMGWGALLAALITGIIFQRIEWKTIDQSLRDKEGA</sequence>
<evidence type="ECO:0000256" key="5">
    <source>
        <dbReference type="ARBA" id="ARBA00023136"/>
    </source>
</evidence>
<dbReference type="Pfam" id="PF00209">
    <property type="entry name" value="SNF"/>
    <property type="match status" value="2"/>
</dbReference>
<feature type="transmembrane region" description="Helical" evidence="6">
    <location>
        <begin position="223"/>
        <end position="248"/>
    </location>
</feature>
<dbReference type="GO" id="GO:0016020">
    <property type="term" value="C:membrane"/>
    <property type="evidence" value="ECO:0007669"/>
    <property type="project" value="UniProtKB-SubCell"/>
</dbReference>
<name>A0A521EIP5_9BACL</name>
<keyword evidence="8" id="KW-1185">Reference proteome</keyword>
<feature type="transmembrane region" description="Helical" evidence="6">
    <location>
        <begin position="43"/>
        <end position="65"/>
    </location>
</feature>
<dbReference type="SUPFAM" id="SSF161070">
    <property type="entry name" value="SNF-like"/>
    <property type="match status" value="1"/>
</dbReference>
<evidence type="ECO:0000256" key="4">
    <source>
        <dbReference type="ARBA" id="ARBA00022989"/>
    </source>
</evidence>
<evidence type="ECO:0000313" key="8">
    <source>
        <dbReference type="Proteomes" id="UP000315636"/>
    </source>
</evidence>
<dbReference type="PRINTS" id="PR00176">
    <property type="entry name" value="NANEUSMPORT"/>
</dbReference>
<dbReference type="RefSeq" id="WP_142506230.1">
    <property type="nucleotide sequence ID" value="NZ_FXTI01000009.1"/>
</dbReference>
<organism evidence="7 8">
    <name type="scientific">Melghirimyces algeriensis</name>
    <dbReference type="NCBI Taxonomy" id="910412"/>
    <lineage>
        <taxon>Bacteria</taxon>
        <taxon>Bacillati</taxon>
        <taxon>Bacillota</taxon>
        <taxon>Bacilli</taxon>
        <taxon>Bacillales</taxon>
        <taxon>Thermoactinomycetaceae</taxon>
        <taxon>Melghirimyces</taxon>
    </lineage>
</organism>
<evidence type="ECO:0000256" key="2">
    <source>
        <dbReference type="ARBA" id="ARBA00022448"/>
    </source>
</evidence>
<dbReference type="NCBIfam" id="NF037979">
    <property type="entry name" value="Na_transp"/>
    <property type="match status" value="1"/>
</dbReference>
<dbReference type="PANTHER" id="PTHR42948:SF1">
    <property type="entry name" value="TRANSPORTER"/>
    <property type="match status" value="1"/>
</dbReference>
<dbReference type="CDD" id="cd10334">
    <property type="entry name" value="SLC6sbd_u1"/>
    <property type="match status" value="1"/>
</dbReference>
<dbReference type="PANTHER" id="PTHR42948">
    <property type="entry name" value="TRANSPORTER"/>
    <property type="match status" value="1"/>
</dbReference>
<feature type="transmembrane region" description="Helical" evidence="6">
    <location>
        <begin position="431"/>
        <end position="453"/>
    </location>
</feature>
<gene>
    <name evidence="7" type="ORF">SAMN06264849_10990</name>
</gene>
<dbReference type="Proteomes" id="UP000315636">
    <property type="component" value="Unassembled WGS sequence"/>
</dbReference>
<feature type="transmembrane region" description="Helical" evidence="6">
    <location>
        <begin position="178"/>
        <end position="198"/>
    </location>
</feature>
<dbReference type="PROSITE" id="PS50267">
    <property type="entry name" value="NA_NEUROTRAN_SYMP_3"/>
    <property type="match status" value="1"/>
</dbReference>
<evidence type="ECO:0000256" key="6">
    <source>
        <dbReference type="SAM" id="Phobius"/>
    </source>
</evidence>
<evidence type="ECO:0000313" key="7">
    <source>
        <dbReference type="EMBL" id="SMO83793.1"/>
    </source>
</evidence>
<evidence type="ECO:0000256" key="1">
    <source>
        <dbReference type="ARBA" id="ARBA00004141"/>
    </source>
</evidence>
<evidence type="ECO:0000256" key="3">
    <source>
        <dbReference type="ARBA" id="ARBA00022692"/>
    </source>
</evidence>
<proteinExistence type="predicted"/>
<keyword evidence="3 6" id="KW-0812">Transmembrane</keyword>
<keyword evidence="5 6" id="KW-0472">Membrane</keyword>
<dbReference type="InterPro" id="IPR000175">
    <property type="entry name" value="Na/ntran_symport"/>
</dbReference>
<feature type="transmembrane region" description="Helical" evidence="6">
    <location>
        <begin position="86"/>
        <end position="110"/>
    </location>
</feature>
<protein>
    <submittedName>
        <fullName evidence="7">Neurotransmitter:Na+ symporter, NSS family</fullName>
    </submittedName>
</protein>
<dbReference type="InterPro" id="IPR037272">
    <property type="entry name" value="SNS_sf"/>
</dbReference>
<dbReference type="EMBL" id="FXTI01000009">
    <property type="protein sequence ID" value="SMO83793.1"/>
    <property type="molecule type" value="Genomic_DNA"/>
</dbReference>
<feature type="transmembrane region" description="Helical" evidence="6">
    <location>
        <begin position="260"/>
        <end position="286"/>
    </location>
</feature>
<accession>A0A521EIP5</accession>
<keyword evidence="4 6" id="KW-1133">Transmembrane helix</keyword>
<comment type="subcellular location">
    <subcellularLocation>
        <location evidence="1">Membrane</location>
        <topology evidence="1">Multi-pass membrane protein</topology>
    </subcellularLocation>
</comment>
<feature type="transmembrane region" description="Helical" evidence="6">
    <location>
        <begin position="353"/>
        <end position="376"/>
    </location>
</feature>
<feature type="transmembrane region" description="Helical" evidence="6">
    <location>
        <begin position="468"/>
        <end position="486"/>
    </location>
</feature>
<feature type="transmembrane region" description="Helical" evidence="6">
    <location>
        <begin position="148"/>
        <end position="166"/>
    </location>
</feature>
<dbReference type="AlphaFoldDB" id="A0A521EIP5"/>
<feature type="transmembrane region" description="Helical" evidence="6">
    <location>
        <begin position="316"/>
        <end position="341"/>
    </location>
</feature>
<feature type="transmembrane region" description="Helical" evidence="6">
    <location>
        <begin position="12"/>
        <end position="31"/>
    </location>
</feature>